<comment type="caution">
    <text evidence="1">The sequence shown here is derived from an EMBL/GenBank/DDBJ whole genome shotgun (WGS) entry which is preliminary data.</text>
</comment>
<keyword evidence="2" id="KW-1185">Reference proteome</keyword>
<gene>
    <name evidence="1" type="ORF">AVEN_37724_1</name>
</gene>
<dbReference type="AlphaFoldDB" id="A0A4Y2BUL6"/>
<reference evidence="1 2" key="1">
    <citation type="journal article" date="2019" name="Sci. Rep.">
        <title>Orb-weaving spider Araneus ventricosus genome elucidates the spidroin gene catalogue.</title>
        <authorList>
            <person name="Kono N."/>
            <person name="Nakamura H."/>
            <person name="Ohtoshi R."/>
            <person name="Moran D.A.P."/>
            <person name="Shinohara A."/>
            <person name="Yoshida Y."/>
            <person name="Fujiwara M."/>
            <person name="Mori M."/>
            <person name="Tomita M."/>
            <person name="Arakawa K."/>
        </authorList>
    </citation>
    <scope>NUCLEOTIDE SEQUENCE [LARGE SCALE GENOMIC DNA]</scope>
</reference>
<protein>
    <submittedName>
        <fullName evidence="1">Uncharacterized protein</fullName>
    </submittedName>
</protein>
<dbReference type="Proteomes" id="UP000499080">
    <property type="component" value="Unassembled WGS sequence"/>
</dbReference>
<proteinExistence type="predicted"/>
<evidence type="ECO:0000313" key="1">
    <source>
        <dbReference type="EMBL" id="GBL95267.1"/>
    </source>
</evidence>
<accession>A0A4Y2BUL6</accession>
<name>A0A4Y2BUL6_ARAVE</name>
<sequence>MTSRFKRAKATTMHCVHRDTGGRHDVTLELAGKTAWIDFSGQQPSRGISIPRRSRIDRTQPCRIPAAVLLLGDPIFADAG</sequence>
<organism evidence="1 2">
    <name type="scientific">Araneus ventricosus</name>
    <name type="common">Orbweaver spider</name>
    <name type="synonym">Epeira ventricosa</name>
    <dbReference type="NCBI Taxonomy" id="182803"/>
    <lineage>
        <taxon>Eukaryota</taxon>
        <taxon>Metazoa</taxon>
        <taxon>Ecdysozoa</taxon>
        <taxon>Arthropoda</taxon>
        <taxon>Chelicerata</taxon>
        <taxon>Arachnida</taxon>
        <taxon>Araneae</taxon>
        <taxon>Araneomorphae</taxon>
        <taxon>Entelegynae</taxon>
        <taxon>Araneoidea</taxon>
        <taxon>Araneidae</taxon>
        <taxon>Araneus</taxon>
    </lineage>
</organism>
<dbReference type="EMBL" id="BGPR01000110">
    <property type="protein sequence ID" value="GBL95267.1"/>
    <property type="molecule type" value="Genomic_DNA"/>
</dbReference>
<evidence type="ECO:0000313" key="2">
    <source>
        <dbReference type="Proteomes" id="UP000499080"/>
    </source>
</evidence>